<dbReference type="PROSITE" id="PS52029">
    <property type="entry name" value="LD_TPASE"/>
    <property type="match status" value="1"/>
</dbReference>
<dbReference type="PANTHER" id="PTHR36699:SF1">
    <property type="entry name" value="L,D-TRANSPEPTIDASE YAFK-RELATED"/>
    <property type="match status" value="1"/>
</dbReference>
<dbReference type="InterPro" id="IPR005490">
    <property type="entry name" value="LD_TPept_cat_dom"/>
</dbReference>
<keyword evidence="3" id="KW-0808">Transferase</keyword>
<comment type="pathway">
    <text evidence="1 7">Cell wall biogenesis; peptidoglycan biosynthesis.</text>
</comment>
<evidence type="ECO:0000256" key="2">
    <source>
        <dbReference type="ARBA" id="ARBA00005992"/>
    </source>
</evidence>
<keyword evidence="5 7" id="KW-0573">Peptidoglycan synthesis</keyword>
<dbReference type="UniPathway" id="UPA00219"/>
<feature type="active site" description="Nucleophile" evidence="7">
    <location>
        <position position="156"/>
    </location>
</feature>
<keyword evidence="4 7" id="KW-0133">Cell shape</keyword>
<feature type="domain" description="L,D-TPase catalytic" evidence="9">
    <location>
        <begin position="56"/>
        <end position="187"/>
    </location>
</feature>
<name>A0A0P0Z1L6_9HYPH</name>
<accession>A0A0P0Z1L6</accession>
<dbReference type="GO" id="GO:0016740">
    <property type="term" value="F:transferase activity"/>
    <property type="evidence" value="ECO:0007669"/>
    <property type="project" value="UniProtKB-KW"/>
</dbReference>
<dbReference type="PANTHER" id="PTHR36699">
    <property type="entry name" value="LD-TRANSPEPTIDASE"/>
    <property type="match status" value="1"/>
</dbReference>
<evidence type="ECO:0000256" key="5">
    <source>
        <dbReference type="ARBA" id="ARBA00022984"/>
    </source>
</evidence>
<evidence type="ECO:0000256" key="6">
    <source>
        <dbReference type="ARBA" id="ARBA00023316"/>
    </source>
</evidence>
<evidence type="ECO:0000259" key="9">
    <source>
        <dbReference type="PROSITE" id="PS52029"/>
    </source>
</evidence>
<dbReference type="RefSeq" id="WP_062226793.1">
    <property type="nucleotide sequence ID" value="NZ_BBWR01000003.1"/>
</dbReference>
<sequence length="335" mass="37333">MFAKRLLTAALLSTTLVALAGCKPGSIDDLMGAEAPISASLTKLMKEKNMGVRSPMLVRLFKEESELEVWKQTDDGTYALLTTYPICAWSGKLGPKTREGDRQAPEGFYNITRGSLNPRSQHHLAFDIGYPNRYDASNGFTGQHLMVHGSCNSSGCYAMDNQQIEQIYALAREAFTGGQRNFQFQAYPFRMTAKNMARHNQSQHYAFWSMLKQGYDTFEATKQPVKVDVCERRYLFNARLGEGVTLDPAGACPTVQEDPAIAARRVSEEAEIASLLAKMDPSEFVTQSTFTYRTGDPITAEAYAREQNRRAGYDRLGNRIETPARTSIFGALISR</sequence>
<protein>
    <submittedName>
        <fullName evidence="10">Transcriptional regulator</fullName>
    </submittedName>
</protein>
<evidence type="ECO:0000313" key="10">
    <source>
        <dbReference type="EMBL" id="BAT27780.1"/>
    </source>
</evidence>
<feature type="active site" description="Proton donor/acceptor" evidence="7">
    <location>
        <position position="148"/>
    </location>
</feature>
<dbReference type="GO" id="GO:0008360">
    <property type="term" value="P:regulation of cell shape"/>
    <property type="evidence" value="ECO:0007669"/>
    <property type="project" value="UniProtKB-UniRule"/>
</dbReference>
<feature type="signal peptide" evidence="8">
    <location>
        <begin position="1"/>
        <end position="20"/>
    </location>
</feature>
<keyword evidence="8" id="KW-0732">Signal</keyword>
<organism evidence="10">
    <name type="scientific">Aureimonas frigidaquae</name>
    <dbReference type="NCBI Taxonomy" id="424757"/>
    <lineage>
        <taxon>Bacteria</taxon>
        <taxon>Pseudomonadati</taxon>
        <taxon>Pseudomonadota</taxon>
        <taxon>Alphaproteobacteria</taxon>
        <taxon>Hyphomicrobiales</taxon>
        <taxon>Aurantimonadaceae</taxon>
        <taxon>Aureimonas</taxon>
    </lineage>
</organism>
<dbReference type="GO" id="GO:0009252">
    <property type="term" value="P:peptidoglycan biosynthetic process"/>
    <property type="evidence" value="ECO:0007669"/>
    <property type="project" value="UniProtKB-UniPathway"/>
</dbReference>
<dbReference type="GO" id="GO:0071555">
    <property type="term" value="P:cell wall organization"/>
    <property type="evidence" value="ECO:0007669"/>
    <property type="project" value="UniProtKB-UniRule"/>
</dbReference>
<dbReference type="EMBL" id="LC066375">
    <property type="protein sequence ID" value="BAT27780.1"/>
    <property type="molecule type" value="Genomic_DNA"/>
</dbReference>
<dbReference type="Pfam" id="PF03734">
    <property type="entry name" value="YkuD"/>
    <property type="match status" value="1"/>
</dbReference>
<dbReference type="InterPro" id="IPR038063">
    <property type="entry name" value="Transpep_catalytic_dom"/>
</dbReference>
<evidence type="ECO:0000256" key="7">
    <source>
        <dbReference type="PROSITE-ProRule" id="PRU01373"/>
    </source>
</evidence>
<evidence type="ECO:0000256" key="4">
    <source>
        <dbReference type="ARBA" id="ARBA00022960"/>
    </source>
</evidence>
<comment type="similarity">
    <text evidence="2">Belongs to the YkuD family.</text>
</comment>
<keyword evidence="6 7" id="KW-0961">Cell wall biogenesis/degradation</keyword>
<proteinExistence type="inferred from homology"/>
<dbReference type="GO" id="GO:0004180">
    <property type="term" value="F:carboxypeptidase activity"/>
    <property type="evidence" value="ECO:0007669"/>
    <property type="project" value="UniProtKB-ARBA"/>
</dbReference>
<dbReference type="PROSITE" id="PS51257">
    <property type="entry name" value="PROKAR_LIPOPROTEIN"/>
    <property type="match status" value="1"/>
</dbReference>
<evidence type="ECO:0000256" key="3">
    <source>
        <dbReference type="ARBA" id="ARBA00022679"/>
    </source>
</evidence>
<dbReference type="SUPFAM" id="SSF141523">
    <property type="entry name" value="L,D-transpeptidase catalytic domain-like"/>
    <property type="match status" value="1"/>
</dbReference>
<evidence type="ECO:0000256" key="8">
    <source>
        <dbReference type="SAM" id="SignalP"/>
    </source>
</evidence>
<reference evidence="10" key="1">
    <citation type="journal article" date="2015" name="Proc. Natl. Acad. Sci. U.S.A.">
        <title>Bacterial clade with the ribosomal RNA operon on a small plasmid rather than the chromosome.</title>
        <authorList>
            <person name="Anda M."/>
            <person name="Ohtsubo Y."/>
            <person name="Okubo T."/>
            <person name="Sugawara M."/>
            <person name="Nagata Y."/>
            <person name="Tsuda M."/>
            <person name="Minamisawa K."/>
            <person name="Mitsui H."/>
        </authorList>
    </citation>
    <scope>NUCLEOTIDE SEQUENCE</scope>
    <source>
        <strain evidence="10">JCM 14755</strain>
    </source>
</reference>
<evidence type="ECO:0000256" key="1">
    <source>
        <dbReference type="ARBA" id="ARBA00004752"/>
    </source>
</evidence>
<feature type="chain" id="PRO_5006057997" evidence="8">
    <location>
        <begin position="21"/>
        <end position="335"/>
    </location>
</feature>
<dbReference type="AlphaFoldDB" id="A0A0P0Z1L6"/>
<dbReference type="OrthoDB" id="9809748at2"/>